<sequence>MKSAVVFFLVLLVLADACTPLTNNGETTPAPKGPPEENVNPPEENVNPPEENVNPPEENVNPPEDTGK</sequence>
<evidence type="ECO:0000256" key="2">
    <source>
        <dbReference type="SAM" id="SignalP"/>
    </source>
</evidence>
<organism evidence="3 4">
    <name type="scientific">Steinernema glaseri</name>
    <dbReference type="NCBI Taxonomy" id="37863"/>
    <lineage>
        <taxon>Eukaryota</taxon>
        <taxon>Metazoa</taxon>
        <taxon>Ecdysozoa</taxon>
        <taxon>Nematoda</taxon>
        <taxon>Chromadorea</taxon>
        <taxon>Rhabditida</taxon>
        <taxon>Tylenchina</taxon>
        <taxon>Panagrolaimomorpha</taxon>
        <taxon>Strongyloidoidea</taxon>
        <taxon>Steinernematidae</taxon>
        <taxon>Steinernema</taxon>
    </lineage>
</organism>
<protein>
    <submittedName>
        <fullName evidence="4">Secreted protein</fullName>
    </submittedName>
</protein>
<dbReference type="WBParaSite" id="L893_g16391.t1">
    <property type="protein sequence ID" value="L893_g16391.t1"/>
    <property type="gene ID" value="L893_g16391"/>
</dbReference>
<keyword evidence="2" id="KW-0732">Signal</keyword>
<name>A0A1I7YHD7_9BILA</name>
<evidence type="ECO:0000313" key="3">
    <source>
        <dbReference type="Proteomes" id="UP000095287"/>
    </source>
</evidence>
<accession>A0A1I7YHD7</accession>
<feature type="signal peptide" evidence="2">
    <location>
        <begin position="1"/>
        <end position="17"/>
    </location>
</feature>
<reference evidence="4" key="1">
    <citation type="submission" date="2016-11" db="UniProtKB">
        <authorList>
            <consortium name="WormBaseParasite"/>
        </authorList>
    </citation>
    <scope>IDENTIFICATION</scope>
</reference>
<feature type="chain" id="PRO_5009312151" evidence="2">
    <location>
        <begin position="18"/>
        <end position="68"/>
    </location>
</feature>
<evidence type="ECO:0000256" key="1">
    <source>
        <dbReference type="SAM" id="MobiDB-lite"/>
    </source>
</evidence>
<evidence type="ECO:0000313" key="4">
    <source>
        <dbReference type="WBParaSite" id="L893_g16391.t1"/>
    </source>
</evidence>
<proteinExistence type="predicted"/>
<keyword evidence="3" id="KW-1185">Reference proteome</keyword>
<dbReference type="Proteomes" id="UP000095287">
    <property type="component" value="Unplaced"/>
</dbReference>
<feature type="region of interest" description="Disordered" evidence="1">
    <location>
        <begin position="20"/>
        <end position="68"/>
    </location>
</feature>
<feature type="compositionally biased region" description="Low complexity" evidence="1">
    <location>
        <begin position="36"/>
        <end position="68"/>
    </location>
</feature>
<dbReference type="AlphaFoldDB" id="A0A1I7YHD7"/>